<organism evidence="2 3">
    <name type="scientific">Rhizophagus clarus</name>
    <dbReference type="NCBI Taxonomy" id="94130"/>
    <lineage>
        <taxon>Eukaryota</taxon>
        <taxon>Fungi</taxon>
        <taxon>Fungi incertae sedis</taxon>
        <taxon>Mucoromycota</taxon>
        <taxon>Glomeromycotina</taxon>
        <taxon>Glomeromycetes</taxon>
        <taxon>Glomerales</taxon>
        <taxon>Glomeraceae</taxon>
        <taxon>Rhizophagus</taxon>
    </lineage>
</organism>
<feature type="transmembrane region" description="Helical" evidence="1">
    <location>
        <begin position="31"/>
        <end position="52"/>
    </location>
</feature>
<comment type="caution">
    <text evidence="2">The sequence shown here is derived from an EMBL/GenBank/DDBJ whole genome shotgun (WGS) entry which is preliminary data.</text>
</comment>
<gene>
    <name evidence="2" type="ORF">RCL2_000637700</name>
</gene>
<evidence type="ECO:0008006" key="4">
    <source>
        <dbReference type="Google" id="ProtNLM"/>
    </source>
</evidence>
<keyword evidence="1" id="KW-1133">Transmembrane helix</keyword>
<name>A0A8H3L054_9GLOM</name>
<protein>
    <recommendedName>
        <fullName evidence="4">Transmembrane protein</fullName>
    </recommendedName>
</protein>
<reference evidence="2" key="1">
    <citation type="submission" date="2019-10" db="EMBL/GenBank/DDBJ databases">
        <title>Conservation and host-specific expression of non-tandemly repeated heterogenous ribosome RNA gene in arbuscular mycorrhizal fungi.</title>
        <authorList>
            <person name="Maeda T."/>
            <person name="Kobayashi Y."/>
            <person name="Nakagawa T."/>
            <person name="Ezawa T."/>
            <person name="Yamaguchi K."/>
            <person name="Bino T."/>
            <person name="Nishimoto Y."/>
            <person name="Shigenobu S."/>
            <person name="Kawaguchi M."/>
        </authorList>
    </citation>
    <scope>NUCLEOTIDE SEQUENCE</scope>
    <source>
        <strain evidence="2">HR1</strain>
    </source>
</reference>
<sequence length="137" mass="16759">MVFMIGKFDERQSFFRVFKTVENYRWPGLDAWILVFNGSFRSLLMVLIFSIWMTSVHLWTRRFGLLLFKFGRVKFRWISICGLFFRSWQWRFQTFDDYISNKNGFNFIFGSLPYRLRTLRFGNGSERFLFLDEKFGD</sequence>
<evidence type="ECO:0000256" key="1">
    <source>
        <dbReference type="SAM" id="Phobius"/>
    </source>
</evidence>
<keyword evidence="1" id="KW-0812">Transmembrane</keyword>
<evidence type="ECO:0000313" key="3">
    <source>
        <dbReference type="Proteomes" id="UP000615446"/>
    </source>
</evidence>
<accession>A0A8H3L054</accession>
<dbReference type="Proteomes" id="UP000615446">
    <property type="component" value="Unassembled WGS sequence"/>
</dbReference>
<dbReference type="EMBL" id="BLAL01000043">
    <property type="protein sequence ID" value="GES79062.1"/>
    <property type="molecule type" value="Genomic_DNA"/>
</dbReference>
<dbReference type="AlphaFoldDB" id="A0A8H3L054"/>
<evidence type="ECO:0000313" key="2">
    <source>
        <dbReference type="EMBL" id="GES79062.1"/>
    </source>
</evidence>
<keyword evidence="1" id="KW-0472">Membrane</keyword>
<proteinExistence type="predicted"/>